<dbReference type="Proteomes" id="UP000789920">
    <property type="component" value="Unassembled WGS sequence"/>
</dbReference>
<organism evidence="1 2">
    <name type="scientific">Racocetra persica</name>
    <dbReference type="NCBI Taxonomy" id="160502"/>
    <lineage>
        <taxon>Eukaryota</taxon>
        <taxon>Fungi</taxon>
        <taxon>Fungi incertae sedis</taxon>
        <taxon>Mucoromycota</taxon>
        <taxon>Glomeromycotina</taxon>
        <taxon>Glomeromycetes</taxon>
        <taxon>Diversisporales</taxon>
        <taxon>Gigasporaceae</taxon>
        <taxon>Racocetra</taxon>
    </lineage>
</organism>
<reference evidence="1" key="1">
    <citation type="submission" date="2021-06" db="EMBL/GenBank/DDBJ databases">
        <authorList>
            <person name="Kallberg Y."/>
            <person name="Tangrot J."/>
            <person name="Rosling A."/>
        </authorList>
    </citation>
    <scope>NUCLEOTIDE SEQUENCE</scope>
    <source>
        <strain evidence="1">MA461A</strain>
    </source>
</reference>
<dbReference type="EMBL" id="CAJVQC010086349">
    <property type="protein sequence ID" value="CAG8822514.1"/>
    <property type="molecule type" value="Genomic_DNA"/>
</dbReference>
<proteinExistence type="predicted"/>
<feature type="non-terminal residue" evidence="1">
    <location>
        <position position="82"/>
    </location>
</feature>
<gene>
    <name evidence="1" type="ORF">RPERSI_LOCUS25820</name>
</gene>
<evidence type="ECO:0000313" key="1">
    <source>
        <dbReference type="EMBL" id="CAG8822514.1"/>
    </source>
</evidence>
<name>A0ACA9S4E7_9GLOM</name>
<keyword evidence="2" id="KW-1185">Reference proteome</keyword>
<feature type="non-terminal residue" evidence="1">
    <location>
        <position position="1"/>
    </location>
</feature>
<accession>A0ACA9S4E7</accession>
<comment type="caution">
    <text evidence="1">The sequence shown here is derived from an EMBL/GenBank/DDBJ whole genome shotgun (WGS) entry which is preliminary data.</text>
</comment>
<evidence type="ECO:0000313" key="2">
    <source>
        <dbReference type="Proteomes" id="UP000789920"/>
    </source>
</evidence>
<protein>
    <submittedName>
        <fullName evidence="1">32722_t:CDS:1</fullName>
    </submittedName>
</protein>
<sequence length="82" mass="9263">HAEFLHQLPDEYLADLLPVARKVAIGTKADHYNILQIPKPNKEEGLGIVWPAKTANLDKLTPIAQKMIQNIEESQKEHAEKI</sequence>